<evidence type="ECO:0000313" key="2">
    <source>
        <dbReference type="EMBL" id="KAG2624853.1"/>
    </source>
</evidence>
<evidence type="ECO:0000259" key="1">
    <source>
        <dbReference type="Pfam" id="PF13966"/>
    </source>
</evidence>
<dbReference type="PANTHER" id="PTHR36617:SF15">
    <property type="entry name" value="REVERSE TRANSCRIPTASE ZINC-BINDING DOMAIN-CONTAINING PROTEIN"/>
    <property type="match status" value="1"/>
</dbReference>
<proteinExistence type="predicted"/>
<dbReference type="AlphaFoldDB" id="A0A8T0UVS1"/>
<dbReference type="EMBL" id="CM029041">
    <property type="protein sequence ID" value="KAG2624853.1"/>
    <property type="molecule type" value="Genomic_DNA"/>
</dbReference>
<organism evidence="2 3">
    <name type="scientific">Panicum virgatum</name>
    <name type="common">Blackwell switchgrass</name>
    <dbReference type="NCBI Taxonomy" id="38727"/>
    <lineage>
        <taxon>Eukaryota</taxon>
        <taxon>Viridiplantae</taxon>
        <taxon>Streptophyta</taxon>
        <taxon>Embryophyta</taxon>
        <taxon>Tracheophyta</taxon>
        <taxon>Spermatophyta</taxon>
        <taxon>Magnoliopsida</taxon>
        <taxon>Liliopsida</taxon>
        <taxon>Poales</taxon>
        <taxon>Poaceae</taxon>
        <taxon>PACMAD clade</taxon>
        <taxon>Panicoideae</taxon>
        <taxon>Panicodae</taxon>
        <taxon>Paniceae</taxon>
        <taxon>Panicinae</taxon>
        <taxon>Panicum</taxon>
        <taxon>Panicum sect. Hiantes</taxon>
    </lineage>
</organism>
<keyword evidence="3" id="KW-1185">Reference proteome</keyword>
<feature type="domain" description="Reverse transcriptase zinc-binding" evidence="1">
    <location>
        <begin position="199"/>
        <end position="282"/>
    </location>
</feature>
<gene>
    <name evidence="2" type="ORF">PVAP13_3KG185227</name>
</gene>
<protein>
    <recommendedName>
        <fullName evidence="1">Reverse transcriptase zinc-binding domain-containing protein</fullName>
    </recommendedName>
</protein>
<sequence>MDQIRSNFFWQGAKEEFRYHMAKMDTICRPKNQGGLGMINTSTMNECLLVKWIWRIAKGSNETWFKILQAKYMQNGSFFSSSPRGASQFWQSLHKVKHLFKWGAIFQVKDGANTMFWEDTWKGDTPIKIQFPDLYKMCANPRARVADCWDGENWIIPFRRSLTTTEKDDLDKLLLWLQPSSLSVGLDNITWALENSKVFSTKSLYSFMTNRGVMLKDSNSCWKVRTPLKIKVFLWQLSNDRLQTATALKRRGWKGSHLCCLCGKPENVDHIFFRCSLARFLWAGVGEALGLAQQPGSWEDLVATWSKNCNFPKHLGMLLFASLAWALWTTRNKMAIEHIFPNNAIQTFHVFVGFMQRWSPLSKASNREKVRDLVELLKAWAMGFRPSMTSISDIEFL</sequence>
<accession>A0A8T0UVS1</accession>
<comment type="caution">
    <text evidence="2">The sequence shown here is derived from an EMBL/GenBank/DDBJ whole genome shotgun (WGS) entry which is preliminary data.</text>
</comment>
<reference evidence="2 3" key="1">
    <citation type="submission" date="2020-05" db="EMBL/GenBank/DDBJ databases">
        <title>WGS assembly of Panicum virgatum.</title>
        <authorList>
            <person name="Lovell J.T."/>
            <person name="Jenkins J."/>
            <person name="Shu S."/>
            <person name="Juenger T.E."/>
            <person name="Schmutz J."/>
        </authorList>
    </citation>
    <scope>NUCLEOTIDE SEQUENCE [LARGE SCALE GENOMIC DNA]</scope>
    <source>
        <strain evidence="3">cv. AP13</strain>
    </source>
</reference>
<name>A0A8T0UVS1_PANVG</name>
<evidence type="ECO:0000313" key="3">
    <source>
        <dbReference type="Proteomes" id="UP000823388"/>
    </source>
</evidence>
<dbReference type="Pfam" id="PF13966">
    <property type="entry name" value="zf-RVT"/>
    <property type="match status" value="1"/>
</dbReference>
<dbReference type="Proteomes" id="UP000823388">
    <property type="component" value="Chromosome 3K"/>
</dbReference>
<dbReference type="PANTHER" id="PTHR36617">
    <property type="entry name" value="PROTEIN, PUTATIVE-RELATED"/>
    <property type="match status" value="1"/>
</dbReference>
<dbReference type="InterPro" id="IPR026960">
    <property type="entry name" value="RVT-Znf"/>
</dbReference>